<dbReference type="GeneTree" id="ENSGT00940000161242"/>
<feature type="compositionally biased region" description="Polar residues" evidence="1">
    <location>
        <begin position="45"/>
        <end position="83"/>
    </location>
</feature>
<proteinExistence type="predicted"/>
<dbReference type="Ensembl" id="ENSCAFT00020016390.1">
    <property type="protein sequence ID" value="ENSCAFP00020014097.1"/>
    <property type="gene ID" value="ENSCAFG00020011291.1"/>
</dbReference>
<evidence type="ECO:0000313" key="3">
    <source>
        <dbReference type="Proteomes" id="UP000694391"/>
    </source>
</evidence>
<feature type="compositionally biased region" description="Basic and acidic residues" evidence="1">
    <location>
        <begin position="9"/>
        <end position="19"/>
    </location>
</feature>
<name>A0A8C0QZC0_CANLU</name>
<dbReference type="Proteomes" id="UP000694391">
    <property type="component" value="Unplaced"/>
</dbReference>
<keyword evidence="3" id="KW-1185">Reference proteome</keyword>
<feature type="compositionally biased region" description="Polar residues" evidence="1">
    <location>
        <begin position="145"/>
        <end position="159"/>
    </location>
</feature>
<evidence type="ECO:0000313" key="2">
    <source>
        <dbReference type="Ensembl" id="ENSCAFP00020014097.1"/>
    </source>
</evidence>
<accession>A0A8C0QZC0</accession>
<evidence type="ECO:0000256" key="1">
    <source>
        <dbReference type="SAM" id="MobiDB-lite"/>
    </source>
</evidence>
<dbReference type="AlphaFoldDB" id="A0A8C0QZC0"/>
<reference evidence="2" key="1">
    <citation type="submission" date="2025-08" db="UniProtKB">
        <authorList>
            <consortium name="Ensembl"/>
        </authorList>
    </citation>
    <scope>IDENTIFICATION</scope>
</reference>
<reference evidence="2" key="2">
    <citation type="submission" date="2025-09" db="UniProtKB">
        <authorList>
            <consortium name="Ensembl"/>
        </authorList>
    </citation>
    <scope>IDENTIFICATION</scope>
</reference>
<protein>
    <submittedName>
        <fullName evidence="2">Collagen type XVII alpha 1 chain</fullName>
    </submittedName>
</protein>
<organism evidence="2 3">
    <name type="scientific">Canis lupus dingo</name>
    <name type="common">dingo</name>
    <dbReference type="NCBI Taxonomy" id="286419"/>
    <lineage>
        <taxon>Eukaryota</taxon>
        <taxon>Metazoa</taxon>
        <taxon>Chordata</taxon>
        <taxon>Craniata</taxon>
        <taxon>Vertebrata</taxon>
        <taxon>Euteleostomi</taxon>
        <taxon>Mammalia</taxon>
        <taxon>Eutheria</taxon>
        <taxon>Laurasiatheria</taxon>
        <taxon>Carnivora</taxon>
        <taxon>Caniformia</taxon>
        <taxon>Canidae</taxon>
        <taxon>Canis</taxon>
    </lineage>
</organism>
<feature type="region of interest" description="Disordered" evidence="1">
    <location>
        <begin position="1"/>
        <end position="84"/>
    </location>
</feature>
<feature type="region of interest" description="Disordered" evidence="1">
    <location>
        <begin position="143"/>
        <end position="165"/>
    </location>
</feature>
<sequence>MDVTKKNKRDGSEVTERSKKGGTSNGYAKTGSLSGGSRLEKHSLTHGSSGYINSSGSTRGNASTSSYRRAHSPASTLPNSPGSTFERKIHITRHGTYEGISSTDFILFFLESKSKSEIRVRLQSASPSTRWTELDDVKRLLKGSRSASVSPTRNSSNTLPIPKKGTVETKMVTASSQSVSGTYDATILDANLPSHMWSSTLPAGSSMGTYHNNVTTQSSSLLNTNAYSAGSGMCFPSYLNLMHLCLELNMTPLVLTPDHVFGMQNNLAPSSSTLSHSTATASTAYGMKKNLPQSPAVVSTGVSTSAACTTNVQNEDLLHKDCKFLILEKDNTPAKKEMELLIMTKDSGKVFTASPASIAATSFSDDTLKKEKQAAYTADTCLVSDANGERKSEHCPSDFDLSASPLFIFRDLAAQTVAAGPAVWAPPRIVLEMQRAGPSPNPLS</sequence>